<keyword evidence="3" id="KW-1185">Reference proteome</keyword>
<organism evidence="2 3">
    <name type="scientific">Klebsiella phage Marfa</name>
    <dbReference type="NCBI Taxonomy" id="2587809"/>
    <lineage>
        <taxon>Viruses</taxon>
        <taxon>Duplodnaviria</taxon>
        <taxon>Heunggongvirae</taxon>
        <taxon>Uroviricota</taxon>
        <taxon>Caudoviricetes</taxon>
        <taxon>Marfavirus</taxon>
        <taxon>Marfavirus marfa</taxon>
    </lineage>
</organism>
<reference evidence="3" key="1">
    <citation type="submission" date="2019-06" db="EMBL/GenBank/DDBJ databases">
        <title>Complete genome of the novel Klebsiella pneumoniae phage Marfa.</title>
        <authorList>
            <person name="Harb L."/>
            <person name="Boeckman J."/>
            <person name="Newkirk H."/>
            <person name="Liu M."/>
            <person name="Gill J."/>
            <person name="Ramsey J."/>
        </authorList>
    </citation>
    <scope>NUCLEOTIDE SEQUENCE [LARGE SCALE GENOMIC DNA]</scope>
</reference>
<sequence length="61" mass="6696">MSSFMKMLFAMGYLVALALMICAGTYVTLGLPVTSKLISLVLFSVGFICFERISKMCGVYK</sequence>
<protein>
    <submittedName>
        <fullName evidence="2">Uncharacterized protein</fullName>
    </submittedName>
</protein>
<keyword evidence="1" id="KW-0812">Transmembrane</keyword>
<name>A0A4Y5TRC3_9CAUD</name>
<evidence type="ECO:0000256" key="1">
    <source>
        <dbReference type="SAM" id="Phobius"/>
    </source>
</evidence>
<proteinExistence type="predicted"/>
<accession>A0A4Y5TRC3</accession>
<feature type="transmembrane region" description="Helical" evidence="1">
    <location>
        <begin position="33"/>
        <end position="53"/>
    </location>
</feature>
<dbReference type="EMBL" id="MN044033">
    <property type="protein sequence ID" value="QDB71925.1"/>
    <property type="molecule type" value="Genomic_DNA"/>
</dbReference>
<keyword evidence="1" id="KW-1133">Transmembrane helix</keyword>
<gene>
    <name evidence="2" type="ORF">CPT_Marfa_280</name>
</gene>
<evidence type="ECO:0000313" key="2">
    <source>
        <dbReference type="EMBL" id="QDB71925.1"/>
    </source>
</evidence>
<dbReference type="Proteomes" id="UP000320940">
    <property type="component" value="Segment"/>
</dbReference>
<keyword evidence="1" id="KW-0472">Membrane</keyword>
<evidence type="ECO:0000313" key="3">
    <source>
        <dbReference type="Proteomes" id="UP000320940"/>
    </source>
</evidence>